<dbReference type="GO" id="GO:0005739">
    <property type="term" value="C:mitochondrion"/>
    <property type="evidence" value="ECO:0007669"/>
    <property type="project" value="TreeGrafter"/>
</dbReference>
<dbReference type="SUPFAM" id="SSF51735">
    <property type="entry name" value="NAD(P)-binding Rossmann-fold domains"/>
    <property type="match status" value="1"/>
</dbReference>
<evidence type="ECO:0000256" key="1">
    <source>
        <dbReference type="ARBA" id="ARBA00038048"/>
    </source>
</evidence>
<accession>A0A6A6R0I2</accession>
<sequence>MADTSPEYDLVLLGATGYTGKYTAQYIAEHHPTDLKWAIAGRNSKKLAAVAEKLKKLNADRLEPAIELCELNKADLDKLVKKTRLIITTVGPYAKYGEPVVEACANNGTHYLDVQAPWLKRMIEKYHDIAKKNGAIIIPECGLDSVPADLLSYALVQYIRKTFSSDTASVTVSMHKFKGGVSGGTSASMMNLFSNFSLRELGAAMKPYALSPSRPASPTPPPSSNLFYSLLGLRHVKELGLLTTGLMAGPDTAIVHRSWGLFEQSSATRQNPDLSYGPHFRFTEYMRTRNAFLGALISGGLMAFGALLAFPPSRWIMGPLLTRFMLPAPGEGPTEESSKDDLLHYRAVGVADSKGKERAIAEWEVHTGAYAVTGLTLAEAAMVILKGDLASTEAGKMGGGLLTSATLGDQYLERLKAAGVRFEVGTSE</sequence>
<keyword evidence="2" id="KW-0812">Transmembrane</keyword>
<dbReference type="Proteomes" id="UP000799750">
    <property type="component" value="Unassembled WGS sequence"/>
</dbReference>
<feature type="transmembrane region" description="Helical" evidence="2">
    <location>
        <begin position="291"/>
        <end position="310"/>
    </location>
</feature>
<evidence type="ECO:0000256" key="2">
    <source>
        <dbReference type="SAM" id="Phobius"/>
    </source>
</evidence>
<dbReference type="GO" id="GO:0009247">
    <property type="term" value="P:glycolipid biosynthetic process"/>
    <property type="evidence" value="ECO:0007669"/>
    <property type="project" value="TreeGrafter"/>
</dbReference>
<dbReference type="Pfam" id="PF03435">
    <property type="entry name" value="Sacchrp_dh_NADP"/>
    <property type="match status" value="1"/>
</dbReference>
<evidence type="ECO:0000313" key="5">
    <source>
        <dbReference type="Proteomes" id="UP000799750"/>
    </source>
</evidence>
<dbReference type="InterPro" id="IPR005097">
    <property type="entry name" value="Sacchrp_dh_NADP-bd"/>
</dbReference>
<proteinExistence type="inferred from homology"/>
<name>A0A6A6R0I2_9PEZI</name>
<dbReference type="PANTHER" id="PTHR12286">
    <property type="entry name" value="SACCHAROPINE DEHYDROGENASE-LIKE OXIDOREDUCTASE"/>
    <property type="match status" value="1"/>
</dbReference>
<evidence type="ECO:0000259" key="3">
    <source>
        <dbReference type="Pfam" id="PF03435"/>
    </source>
</evidence>
<dbReference type="InterPro" id="IPR051276">
    <property type="entry name" value="Saccharopine_DH-like_oxidrdct"/>
</dbReference>
<dbReference type="PANTHER" id="PTHR12286:SF5">
    <property type="entry name" value="SACCHAROPINE DEHYDROGENASE-LIKE OXIDOREDUCTASE"/>
    <property type="match status" value="1"/>
</dbReference>
<evidence type="ECO:0000313" key="4">
    <source>
        <dbReference type="EMBL" id="KAF2497744.1"/>
    </source>
</evidence>
<gene>
    <name evidence="4" type="ORF">BU16DRAFT_457530</name>
</gene>
<keyword evidence="2" id="KW-1133">Transmembrane helix</keyword>
<keyword evidence="5" id="KW-1185">Reference proteome</keyword>
<dbReference type="OrthoDB" id="10268090at2759"/>
<dbReference type="AlphaFoldDB" id="A0A6A6R0I2"/>
<reference evidence="4" key="1">
    <citation type="journal article" date="2020" name="Stud. Mycol.">
        <title>101 Dothideomycetes genomes: a test case for predicting lifestyles and emergence of pathogens.</title>
        <authorList>
            <person name="Haridas S."/>
            <person name="Albert R."/>
            <person name="Binder M."/>
            <person name="Bloem J."/>
            <person name="Labutti K."/>
            <person name="Salamov A."/>
            <person name="Andreopoulos B."/>
            <person name="Baker S."/>
            <person name="Barry K."/>
            <person name="Bills G."/>
            <person name="Bluhm B."/>
            <person name="Cannon C."/>
            <person name="Castanera R."/>
            <person name="Culley D."/>
            <person name="Daum C."/>
            <person name="Ezra D."/>
            <person name="Gonzalez J."/>
            <person name="Henrissat B."/>
            <person name="Kuo A."/>
            <person name="Liang C."/>
            <person name="Lipzen A."/>
            <person name="Lutzoni F."/>
            <person name="Magnuson J."/>
            <person name="Mondo S."/>
            <person name="Nolan M."/>
            <person name="Ohm R."/>
            <person name="Pangilinan J."/>
            <person name="Park H.-J."/>
            <person name="Ramirez L."/>
            <person name="Alfaro M."/>
            <person name="Sun H."/>
            <person name="Tritt A."/>
            <person name="Yoshinaga Y."/>
            <person name="Zwiers L.-H."/>
            <person name="Turgeon B."/>
            <person name="Goodwin S."/>
            <person name="Spatafora J."/>
            <person name="Crous P."/>
            <person name="Grigoriev I."/>
        </authorList>
    </citation>
    <scope>NUCLEOTIDE SEQUENCE</scope>
    <source>
        <strain evidence="4">CBS 269.34</strain>
    </source>
</reference>
<dbReference type="InterPro" id="IPR036291">
    <property type="entry name" value="NAD(P)-bd_dom_sf"/>
</dbReference>
<dbReference type="GO" id="GO:0005886">
    <property type="term" value="C:plasma membrane"/>
    <property type="evidence" value="ECO:0007669"/>
    <property type="project" value="TreeGrafter"/>
</dbReference>
<keyword evidence="2" id="KW-0472">Membrane</keyword>
<dbReference type="Gene3D" id="3.40.50.720">
    <property type="entry name" value="NAD(P)-binding Rossmann-like Domain"/>
    <property type="match status" value="1"/>
</dbReference>
<organism evidence="4 5">
    <name type="scientific">Lophium mytilinum</name>
    <dbReference type="NCBI Taxonomy" id="390894"/>
    <lineage>
        <taxon>Eukaryota</taxon>
        <taxon>Fungi</taxon>
        <taxon>Dikarya</taxon>
        <taxon>Ascomycota</taxon>
        <taxon>Pezizomycotina</taxon>
        <taxon>Dothideomycetes</taxon>
        <taxon>Pleosporomycetidae</taxon>
        <taxon>Mytilinidiales</taxon>
        <taxon>Mytilinidiaceae</taxon>
        <taxon>Lophium</taxon>
    </lineage>
</organism>
<feature type="domain" description="Saccharopine dehydrogenase NADP binding" evidence="3">
    <location>
        <begin position="11"/>
        <end position="138"/>
    </location>
</feature>
<protein>
    <recommendedName>
        <fullName evidence="3">Saccharopine dehydrogenase NADP binding domain-containing protein</fullName>
    </recommendedName>
</protein>
<dbReference type="EMBL" id="MU004186">
    <property type="protein sequence ID" value="KAF2497744.1"/>
    <property type="molecule type" value="Genomic_DNA"/>
</dbReference>
<dbReference type="GO" id="GO:0005811">
    <property type="term" value="C:lipid droplet"/>
    <property type="evidence" value="ECO:0007669"/>
    <property type="project" value="TreeGrafter"/>
</dbReference>
<comment type="similarity">
    <text evidence="1">Belongs to the saccharopine dehydrogenase family.</text>
</comment>